<keyword evidence="2" id="KW-1185">Reference proteome</keyword>
<dbReference type="RefSeq" id="WP_142455066.1">
    <property type="nucleotide sequence ID" value="NZ_FXTP01000011.1"/>
</dbReference>
<sequence length="77" mass="8848">MITDFKEIQDSALELDEKHRAELAKKLINSLEKSMDEDIEQAWIDEIKRRKAEIKSGKVASVSGQEVHKAARELLKK</sequence>
<gene>
    <name evidence="1" type="ORF">SAMN06265219_11171</name>
</gene>
<proteinExistence type="predicted"/>
<name>A0A521EAE5_9BACT</name>
<organism evidence="1 2">
    <name type="scientific">Gracilimonas mengyeensis</name>
    <dbReference type="NCBI Taxonomy" id="1302730"/>
    <lineage>
        <taxon>Bacteria</taxon>
        <taxon>Pseudomonadati</taxon>
        <taxon>Balneolota</taxon>
        <taxon>Balneolia</taxon>
        <taxon>Balneolales</taxon>
        <taxon>Balneolaceae</taxon>
        <taxon>Gracilimonas</taxon>
    </lineage>
</organism>
<evidence type="ECO:0000313" key="1">
    <source>
        <dbReference type="EMBL" id="SMO80906.1"/>
    </source>
</evidence>
<reference evidence="1 2" key="1">
    <citation type="submission" date="2017-05" db="EMBL/GenBank/DDBJ databases">
        <authorList>
            <person name="Varghese N."/>
            <person name="Submissions S."/>
        </authorList>
    </citation>
    <scope>NUCLEOTIDE SEQUENCE [LARGE SCALE GENOMIC DNA]</scope>
    <source>
        <strain evidence="1 2">DSM 21985</strain>
    </source>
</reference>
<dbReference type="InterPro" id="IPR013406">
    <property type="entry name" value="CHP02574_addiction_mod"/>
</dbReference>
<dbReference type="OrthoDB" id="1525098at2"/>
<dbReference type="NCBIfam" id="TIGR02574">
    <property type="entry name" value="stabl_TIGR02574"/>
    <property type="match status" value="1"/>
</dbReference>
<evidence type="ECO:0000313" key="2">
    <source>
        <dbReference type="Proteomes" id="UP000317557"/>
    </source>
</evidence>
<dbReference type="Pfam" id="PF09720">
    <property type="entry name" value="Unstab_antitox"/>
    <property type="match status" value="1"/>
</dbReference>
<dbReference type="AlphaFoldDB" id="A0A521EAE5"/>
<dbReference type="EMBL" id="FXTP01000011">
    <property type="protein sequence ID" value="SMO80906.1"/>
    <property type="molecule type" value="Genomic_DNA"/>
</dbReference>
<dbReference type="Proteomes" id="UP000317557">
    <property type="component" value="Unassembled WGS sequence"/>
</dbReference>
<protein>
    <submittedName>
        <fullName evidence="1">Putative addiction module component, TIGR02574 family</fullName>
    </submittedName>
</protein>
<accession>A0A521EAE5</accession>